<protein>
    <recommendedName>
        <fullName evidence="2">LDB19 N-terminal domain-containing protein</fullName>
    </recommendedName>
</protein>
<feature type="compositionally biased region" description="Low complexity" evidence="1">
    <location>
        <begin position="59"/>
        <end position="76"/>
    </location>
</feature>
<feature type="region of interest" description="Disordered" evidence="1">
    <location>
        <begin position="469"/>
        <end position="530"/>
    </location>
</feature>
<feature type="compositionally biased region" description="Polar residues" evidence="1">
    <location>
        <begin position="375"/>
        <end position="390"/>
    </location>
</feature>
<feature type="domain" description="LDB19 N-terminal" evidence="2">
    <location>
        <begin position="198"/>
        <end position="350"/>
    </location>
</feature>
<feature type="compositionally biased region" description="Polar residues" evidence="1">
    <location>
        <begin position="510"/>
        <end position="530"/>
    </location>
</feature>
<evidence type="ECO:0000313" key="3">
    <source>
        <dbReference type="EMBL" id="KAK8057810.1"/>
    </source>
</evidence>
<dbReference type="Gene3D" id="2.60.40.640">
    <property type="match status" value="1"/>
</dbReference>
<feature type="compositionally biased region" description="Polar residues" evidence="1">
    <location>
        <begin position="9"/>
        <end position="22"/>
    </location>
</feature>
<dbReference type="EMBL" id="JAQQWM010000007">
    <property type="protein sequence ID" value="KAK8057810.1"/>
    <property type="molecule type" value="Genomic_DNA"/>
</dbReference>
<dbReference type="InterPro" id="IPR024391">
    <property type="entry name" value="LDB19_N"/>
</dbReference>
<dbReference type="Proteomes" id="UP001446871">
    <property type="component" value="Unassembled WGS sequence"/>
</dbReference>
<feature type="region of interest" description="Disordered" evidence="1">
    <location>
        <begin position="1"/>
        <end position="124"/>
    </location>
</feature>
<dbReference type="Pfam" id="PF13002">
    <property type="entry name" value="LDB19"/>
    <property type="match status" value="1"/>
</dbReference>
<evidence type="ECO:0000256" key="1">
    <source>
        <dbReference type="SAM" id="MobiDB-lite"/>
    </source>
</evidence>
<sequence>MPHHRVTSFFRSSNESINNIKASVQRRRSPSSRSPATTPREGTTRTISYASSVEDNSHSHNNTNNNSAVTSTVTTPSEDHTHSGFHSNFWAPHPPVLKMPESKAAKAAAASSHSKEKDHKEHQHHRLSLPGLHFGASKSKEHAINPNASLDWKIESPPVVLHGDAENSTGALVSGQLLLAVKDVAFEVESFEARLHIHVIQKRPYQHHCPECINQKTELKNWKFLADPAALDQRLHEFPFSVLLEGHLPASTDNPVVTVKYEFTAEVKPKHGPSLKLAKTINVKRALPVPELPHHSVIHPIGSNKLQLRLEGIVKTNADVNTVEYWKLKRLSWKLEEHLNTVAPACVKHSPSAKNPEATEEQAAKNKGIKRSESRTIGSADLSSGWKSDYTPNGSVEMEVEYQCNTHSKSVCDTKSHDGTEVTHQLVVEMVVVQEYAPINQPKHVTPTGVARILRMHFGTTLTERGGLGVSWDNEAPPIYKDEPVDDPGLNYETLDGQSDSEASRMARTSIETGSGVQSAASSSRRYVPQ</sequence>
<dbReference type="InterPro" id="IPR014752">
    <property type="entry name" value="Arrestin-like_C"/>
</dbReference>
<feature type="region of interest" description="Disordered" evidence="1">
    <location>
        <begin position="347"/>
        <end position="390"/>
    </location>
</feature>
<evidence type="ECO:0000259" key="2">
    <source>
        <dbReference type="Pfam" id="PF13002"/>
    </source>
</evidence>
<keyword evidence="4" id="KW-1185">Reference proteome</keyword>
<accession>A0ABR1UFX1</accession>
<name>A0ABR1UFX1_9PEZI</name>
<organism evidence="3 4">
    <name type="scientific">Apiospora saccharicola</name>
    <dbReference type="NCBI Taxonomy" id="335842"/>
    <lineage>
        <taxon>Eukaryota</taxon>
        <taxon>Fungi</taxon>
        <taxon>Dikarya</taxon>
        <taxon>Ascomycota</taxon>
        <taxon>Pezizomycotina</taxon>
        <taxon>Sordariomycetes</taxon>
        <taxon>Xylariomycetidae</taxon>
        <taxon>Amphisphaeriales</taxon>
        <taxon>Apiosporaceae</taxon>
        <taxon>Apiospora</taxon>
    </lineage>
</organism>
<gene>
    <name evidence="3" type="ORF">PG996_011747</name>
</gene>
<reference evidence="3 4" key="1">
    <citation type="submission" date="2023-01" db="EMBL/GenBank/DDBJ databases">
        <title>Analysis of 21 Apiospora genomes using comparative genomics revels a genus with tremendous synthesis potential of carbohydrate active enzymes and secondary metabolites.</title>
        <authorList>
            <person name="Sorensen T."/>
        </authorList>
    </citation>
    <scope>NUCLEOTIDE SEQUENCE [LARGE SCALE GENOMIC DNA]</scope>
    <source>
        <strain evidence="3 4">CBS 83171</strain>
    </source>
</reference>
<feature type="compositionally biased region" description="Polar residues" evidence="1">
    <location>
        <begin position="36"/>
        <end position="54"/>
    </location>
</feature>
<comment type="caution">
    <text evidence="3">The sequence shown here is derived from an EMBL/GenBank/DDBJ whole genome shotgun (WGS) entry which is preliminary data.</text>
</comment>
<evidence type="ECO:0000313" key="4">
    <source>
        <dbReference type="Proteomes" id="UP001446871"/>
    </source>
</evidence>
<proteinExistence type="predicted"/>